<name>A0AAW6LT77_RHOSG</name>
<evidence type="ECO:0000313" key="2">
    <source>
        <dbReference type="Proteomes" id="UP001217325"/>
    </source>
</evidence>
<sequence length="110" mass="12023">MSDTEVLTMYGASDDLVEFEGAISEEFQAYDAWAGLLTAPNGETLIVRAEFGKDGSDSAWTLAVENTSTLAQWPVQFAVRPDHINNDDDDRDPAIRITVPTGTTITELSR</sequence>
<proteinExistence type="predicted"/>
<protein>
    <submittedName>
        <fullName evidence="1">Uncharacterized protein</fullName>
    </submittedName>
</protein>
<accession>A0AAW6LT77</accession>
<dbReference type="RefSeq" id="WP_275232419.1">
    <property type="nucleotide sequence ID" value="NZ_JARDXE010000017.1"/>
</dbReference>
<dbReference type="Proteomes" id="UP001217325">
    <property type="component" value="Unassembled WGS sequence"/>
</dbReference>
<reference evidence="1" key="1">
    <citation type="submission" date="2023-02" db="EMBL/GenBank/DDBJ databases">
        <title>A novel hydrolase synthesized by Rhodococcus erythropolis HQ is responsible for the detoxification of Zearalenone.</title>
        <authorList>
            <person name="Hu J."/>
            <person name="Xu J."/>
        </authorList>
    </citation>
    <scope>NUCLEOTIDE SEQUENCE</scope>
    <source>
        <strain evidence="1">HQ</strain>
    </source>
</reference>
<evidence type="ECO:0000313" key="1">
    <source>
        <dbReference type="EMBL" id="MDE8648180.1"/>
    </source>
</evidence>
<organism evidence="1 2">
    <name type="scientific">Rhodococcus qingshengii</name>
    <dbReference type="NCBI Taxonomy" id="334542"/>
    <lineage>
        <taxon>Bacteria</taxon>
        <taxon>Bacillati</taxon>
        <taxon>Actinomycetota</taxon>
        <taxon>Actinomycetes</taxon>
        <taxon>Mycobacteriales</taxon>
        <taxon>Nocardiaceae</taxon>
        <taxon>Rhodococcus</taxon>
        <taxon>Rhodococcus erythropolis group</taxon>
    </lineage>
</organism>
<comment type="caution">
    <text evidence="1">The sequence shown here is derived from an EMBL/GenBank/DDBJ whole genome shotgun (WGS) entry which is preliminary data.</text>
</comment>
<dbReference type="EMBL" id="JARDXE010000017">
    <property type="protein sequence ID" value="MDE8648180.1"/>
    <property type="molecule type" value="Genomic_DNA"/>
</dbReference>
<gene>
    <name evidence="1" type="ORF">PXH69_24745</name>
</gene>
<dbReference type="AlphaFoldDB" id="A0AAW6LT77"/>